<evidence type="ECO:0000313" key="2">
    <source>
        <dbReference type="Proteomes" id="UP000006465"/>
    </source>
</evidence>
<proteinExistence type="predicted"/>
<dbReference type="EMBL" id="CP003540">
    <property type="protein sequence ID" value="AJF93860.1"/>
    <property type="molecule type" value="Genomic_DNA"/>
</dbReference>
<protein>
    <recommendedName>
        <fullName evidence="3">HNH endonuclease</fullName>
    </recommendedName>
</protein>
<dbReference type="AlphaFoldDB" id="A0AAU8RRI1"/>
<dbReference type="Proteomes" id="UP000006465">
    <property type="component" value="Chromosome"/>
</dbReference>
<evidence type="ECO:0000313" key="1">
    <source>
        <dbReference type="EMBL" id="AJF93860.1"/>
    </source>
</evidence>
<dbReference type="KEGG" id="coe:CP258_04840"/>
<organism evidence="1 2">
    <name type="scientific">Corynebacterium pseudotuberculosis 258</name>
    <dbReference type="NCBI Taxonomy" id="1168865"/>
    <lineage>
        <taxon>Bacteria</taxon>
        <taxon>Bacillati</taxon>
        <taxon>Actinomycetota</taxon>
        <taxon>Actinomycetes</taxon>
        <taxon>Mycobacteriales</taxon>
        <taxon>Corynebacteriaceae</taxon>
        <taxon>Corynebacterium</taxon>
    </lineage>
</organism>
<evidence type="ECO:0008006" key="3">
    <source>
        <dbReference type="Google" id="ProtNLM"/>
    </source>
</evidence>
<gene>
    <name evidence="1" type="ORF">CP258_04840</name>
</gene>
<name>A0AAU8RRI1_CORPS</name>
<reference evidence="1 2" key="1">
    <citation type="journal article" date="2013" name="J. Biotechnol.">
        <title>Genome sequence of Corynebacterium pseudotuberculosis biovar equi strain 258 and prediction of antigenic targets to improve biotechnological vaccine production.</title>
        <authorList>
            <person name="Soares S.C."/>
            <person name="Trost E."/>
            <person name="Ramos R.T."/>
            <person name="Carneiro A.R."/>
            <person name="Santos A.R."/>
            <person name="Pinto A.C."/>
            <person name="Barbosa E."/>
            <person name="Aburjaile F."/>
            <person name="Ali A."/>
            <person name="Diniz C.A."/>
            <person name="Hassan S.S."/>
            <person name="Fiaux K."/>
            <person name="Guimaraes L.C."/>
            <person name="Bakhtiar S.M."/>
            <person name="Pereira U."/>
            <person name="Almeida S.S."/>
            <person name="Abreu V.A."/>
            <person name="Rocha F.S."/>
            <person name="Dorella F.A."/>
            <person name="Miyoshi A."/>
            <person name="Silva A."/>
            <person name="Azevedo V."/>
            <person name="Tauch A."/>
        </authorList>
    </citation>
    <scope>NUCLEOTIDE SEQUENCE [LARGE SCALE GENOMIC DNA]</scope>
    <source>
        <strain evidence="1 2">258</strain>
    </source>
</reference>
<accession>A0AAU8RRI1</accession>
<sequence length="182" mass="20449">MSGRDVPLCWLCQERPASTREHRVLKARLDLMHGAAGIAVTHPRHRPTLVKGTKSAAVKFGKTMCGTCNGHVSQPWDKAYLQFVKAGLSDPNLYRNKRQITWDNIIPLASESLADLSRYYAKNIGCQLVERGLIVPTELRSYLNSQTQKPPFSLFLVQEYAWLDEIVNSPDFVNALGSHTLK</sequence>
<dbReference type="RefSeq" id="WP_014366952.1">
    <property type="nucleotide sequence ID" value="NC_017945.3"/>
</dbReference>